<evidence type="ECO:0000313" key="2">
    <source>
        <dbReference type="Proteomes" id="UP001054837"/>
    </source>
</evidence>
<dbReference type="EMBL" id="BPLQ01009153">
    <property type="protein sequence ID" value="GIY42103.1"/>
    <property type="molecule type" value="Genomic_DNA"/>
</dbReference>
<accession>A0AAV4T691</accession>
<dbReference type="AlphaFoldDB" id="A0AAV4T691"/>
<comment type="caution">
    <text evidence="1">The sequence shown here is derived from an EMBL/GenBank/DDBJ whole genome shotgun (WGS) entry which is preliminary data.</text>
</comment>
<evidence type="ECO:0000313" key="1">
    <source>
        <dbReference type="EMBL" id="GIY42103.1"/>
    </source>
</evidence>
<proteinExistence type="predicted"/>
<sequence length="175" mass="19671">MASNNNPERKGFTITWIIENFKYSKYSNGAGLESPTFVVDTMEETKWNLFFYPMFYAGHIEDAFIGLRRMSDCKGPPIIKIDCGCALFTDGCVSIQRNVTEKEFTKDSRVAFHSFTLNGISAEEREKSLPNGNLIFRIKMWKCSGEINNAGYCTARTHVGVEKNPPFGLSGILAL</sequence>
<dbReference type="SUPFAM" id="SSF49599">
    <property type="entry name" value="TRAF domain-like"/>
    <property type="match status" value="1"/>
</dbReference>
<reference evidence="1 2" key="1">
    <citation type="submission" date="2021-06" db="EMBL/GenBank/DDBJ databases">
        <title>Caerostris darwini draft genome.</title>
        <authorList>
            <person name="Kono N."/>
            <person name="Arakawa K."/>
        </authorList>
    </citation>
    <scope>NUCLEOTIDE SEQUENCE [LARGE SCALE GENOMIC DNA]</scope>
</reference>
<dbReference type="Gene3D" id="2.60.210.10">
    <property type="entry name" value="Apoptosis, Tumor Necrosis Factor Receptor Associated Protein 2, Chain A"/>
    <property type="match status" value="1"/>
</dbReference>
<protein>
    <submittedName>
        <fullName evidence="1">Speckle-type POZ protein B</fullName>
    </submittedName>
</protein>
<dbReference type="Proteomes" id="UP001054837">
    <property type="component" value="Unassembled WGS sequence"/>
</dbReference>
<keyword evidence="2" id="KW-1185">Reference proteome</keyword>
<dbReference type="InterPro" id="IPR008974">
    <property type="entry name" value="TRAF-like"/>
</dbReference>
<gene>
    <name evidence="1" type="primary">spop-b_9</name>
    <name evidence="1" type="ORF">CDAR_187831</name>
</gene>
<organism evidence="1 2">
    <name type="scientific">Caerostris darwini</name>
    <dbReference type="NCBI Taxonomy" id="1538125"/>
    <lineage>
        <taxon>Eukaryota</taxon>
        <taxon>Metazoa</taxon>
        <taxon>Ecdysozoa</taxon>
        <taxon>Arthropoda</taxon>
        <taxon>Chelicerata</taxon>
        <taxon>Arachnida</taxon>
        <taxon>Araneae</taxon>
        <taxon>Araneomorphae</taxon>
        <taxon>Entelegynae</taxon>
        <taxon>Araneoidea</taxon>
        <taxon>Araneidae</taxon>
        <taxon>Caerostris</taxon>
    </lineage>
</organism>
<name>A0AAV4T691_9ARAC</name>